<dbReference type="EMBL" id="MU118072">
    <property type="protein sequence ID" value="KAF9645938.1"/>
    <property type="molecule type" value="Genomic_DNA"/>
</dbReference>
<accession>A0ACB6Z9H1</accession>
<reference evidence="1" key="2">
    <citation type="journal article" date="2020" name="Nat. Commun.">
        <title>Large-scale genome sequencing of mycorrhizal fungi provides insights into the early evolution of symbiotic traits.</title>
        <authorList>
            <person name="Miyauchi S."/>
            <person name="Kiss E."/>
            <person name="Kuo A."/>
            <person name="Drula E."/>
            <person name="Kohler A."/>
            <person name="Sanchez-Garcia M."/>
            <person name="Morin E."/>
            <person name="Andreopoulos B."/>
            <person name="Barry K.W."/>
            <person name="Bonito G."/>
            <person name="Buee M."/>
            <person name="Carver A."/>
            <person name="Chen C."/>
            <person name="Cichocki N."/>
            <person name="Clum A."/>
            <person name="Culley D."/>
            <person name="Crous P.W."/>
            <person name="Fauchery L."/>
            <person name="Girlanda M."/>
            <person name="Hayes R.D."/>
            <person name="Keri Z."/>
            <person name="LaButti K."/>
            <person name="Lipzen A."/>
            <person name="Lombard V."/>
            <person name="Magnuson J."/>
            <person name="Maillard F."/>
            <person name="Murat C."/>
            <person name="Nolan M."/>
            <person name="Ohm R.A."/>
            <person name="Pangilinan J."/>
            <person name="Pereira M.F."/>
            <person name="Perotto S."/>
            <person name="Peter M."/>
            <person name="Pfister S."/>
            <person name="Riley R."/>
            <person name="Sitrit Y."/>
            <person name="Stielow J.B."/>
            <person name="Szollosi G."/>
            <person name="Zifcakova L."/>
            <person name="Stursova M."/>
            <person name="Spatafora J.W."/>
            <person name="Tedersoo L."/>
            <person name="Vaario L.M."/>
            <person name="Yamada A."/>
            <person name="Yan M."/>
            <person name="Wang P."/>
            <person name="Xu J."/>
            <person name="Bruns T."/>
            <person name="Baldrian P."/>
            <person name="Vilgalys R."/>
            <person name="Dunand C."/>
            <person name="Henrissat B."/>
            <person name="Grigoriev I.V."/>
            <person name="Hibbett D."/>
            <person name="Nagy L.G."/>
            <person name="Martin F.M."/>
        </authorList>
    </citation>
    <scope>NUCLEOTIDE SEQUENCE</scope>
    <source>
        <strain evidence="1">P2</strain>
    </source>
</reference>
<gene>
    <name evidence="1" type="ORF">BDM02DRAFT_380989</name>
</gene>
<evidence type="ECO:0000313" key="2">
    <source>
        <dbReference type="Proteomes" id="UP000886501"/>
    </source>
</evidence>
<organism evidence="1 2">
    <name type="scientific">Thelephora ganbajun</name>
    <name type="common">Ganba fungus</name>
    <dbReference type="NCBI Taxonomy" id="370292"/>
    <lineage>
        <taxon>Eukaryota</taxon>
        <taxon>Fungi</taxon>
        <taxon>Dikarya</taxon>
        <taxon>Basidiomycota</taxon>
        <taxon>Agaricomycotina</taxon>
        <taxon>Agaricomycetes</taxon>
        <taxon>Thelephorales</taxon>
        <taxon>Thelephoraceae</taxon>
        <taxon>Thelephora</taxon>
    </lineage>
</organism>
<sequence length="170" mass="18799">MTQAWTPPIPYQIVLNTPLLFWVEEHRPVTNFAHGFPFVVISLGLIHKKRSVLGVIYSPFLDHLYTGIRGHGSCLSRNKQSLQKHPLSTPHLLPSLSQALIAMEWGSGRSQTAPLGESGVVLAPCWGPFLHQFSQGRQNSTLAEADECCVELLDGGYVLARCAHYARVTI</sequence>
<name>A0ACB6Z9H1_THEGA</name>
<protein>
    <submittedName>
        <fullName evidence="1">Uncharacterized protein</fullName>
    </submittedName>
</protein>
<comment type="caution">
    <text evidence="1">The sequence shown here is derived from an EMBL/GenBank/DDBJ whole genome shotgun (WGS) entry which is preliminary data.</text>
</comment>
<proteinExistence type="predicted"/>
<keyword evidence="2" id="KW-1185">Reference proteome</keyword>
<reference evidence="1" key="1">
    <citation type="submission" date="2019-10" db="EMBL/GenBank/DDBJ databases">
        <authorList>
            <consortium name="DOE Joint Genome Institute"/>
            <person name="Kuo A."/>
            <person name="Miyauchi S."/>
            <person name="Kiss E."/>
            <person name="Drula E."/>
            <person name="Kohler A."/>
            <person name="Sanchez-Garcia M."/>
            <person name="Andreopoulos B."/>
            <person name="Barry K.W."/>
            <person name="Bonito G."/>
            <person name="Buee M."/>
            <person name="Carver A."/>
            <person name="Chen C."/>
            <person name="Cichocki N."/>
            <person name="Clum A."/>
            <person name="Culley D."/>
            <person name="Crous P.W."/>
            <person name="Fauchery L."/>
            <person name="Girlanda M."/>
            <person name="Hayes R."/>
            <person name="Keri Z."/>
            <person name="Labutti K."/>
            <person name="Lipzen A."/>
            <person name="Lombard V."/>
            <person name="Magnuson J."/>
            <person name="Maillard F."/>
            <person name="Morin E."/>
            <person name="Murat C."/>
            <person name="Nolan M."/>
            <person name="Ohm R."/>
            <person name="Pangilinan J."/>
            <person name="Pereira M."/>
            <person name="Perotto S."/>
            <person name="Peter M."/>
            <person name="Riley R."/>
            <person name="Sitrit Y."/>
            <person name="Stielow B."/>
            <person name="Szollosi G."/>
            <person name="Zifcakova L."/>
            <person name="Stursova M."/>
            <person name="Spatafora J.W."/>
            <person name="Tedersoo L."/>
            <person name="Vaario L.-M."/>
            <person name="Yamada A."/>
            <person name="Yan M."/>
            <person name="Wang P."/>
            <person name="Xu J."/>
            <person name="Bruns T."/>
            <person name="Baldrian P."/>
            <person name="Vilgalys R."/>
            <person name="Henrissat B."/>
            <person name="Grigoriev I.V."/>
            <person name="Hibbett D."/>
            <person name="Nagy L.G."/>
            <person name="Martin F.M."/>
        </authorList>
    </citation>
    <scope>NUCLEOTIDE SEQUENCE</scope>
    <source>
        <strain evidence="1">P2</strain>
    </source>
</reference>
<evidence type="ECO:0000313" key="1">
    <source>
        <dbReference type="EMBL" id="KAF9645938.1"/>
    </source>
</evidence>
<dbReference type="Proteomes" id="UP000886501">
    <property type="component" value="Unassembled WGS sequence"/>
</dbReference>